<protein>
    <submittedName>
        <fullName evidence="6">4Fe-4S ferredoxin iron-sulfur binding domain protein</fullName>
    </submittedName>
</protein>
<name>C9RFJ8_METVM</name>
<keyword evidence="1" id="KW-0004">4Fe-4S</keyword>
<accession>C9RFJ8</accession>
<feature type="domain" description="4Fe-4S ferredoxin-type" evidence="5">
    <location>
        <begin position="121"/>
        <end position="150"/>
    </location>
</feature>
<dbReference type="OrthoDB" id="23833at2157"/>
<feature type="domain" description="4Fe-4S ferredoxin-type" evidence="5">
    <location>
        <begin position="35"/>
        <end position="64"/>
    </location>
</feature>
<evidence type="ECO:0000256" key="2">
    <source>
        <dbReference type="ARBA" id="ARBA00022723"/>
    </source>
</evidence>
<dbReference type="InterPro" id="IPR017900">
    <property type="entry name" value="4Fe4S_Fe_S_CS"/>
</dbReference>
<gene>
    <name evidence="6" type="ordered locus">Metvu_0491</name>
</gene>
<dbReference type="HOGENOM" id="CLU_097041_0_0_2"/>
<evidence type="ECO:0000256" key="1">
    <source>
        <dbReference type="ARBA" id="ARBA00022485"/>
    </source>
</evidence>
<sequence>MIEIKKPLKEIIKNIDGEEYYINEIAKKITPISYKLIYIDETKCVRCNLCYKECPVNAIEKAKVKNPAKIIEDKCVKCEICAQTCPVGAIYVIEGEAEVKDEEVHYLIKEKPVPHRKIRLKSYQLDEEKCIKCGICARFCPTNAIKVVRRKSIEVNLDLCMGCGACESVCPKKCIKVENEIGDVIRTRDIDVNKNLCVGCFVCIEECPVNAIDQDGDKVKINKEKCILCGRCVDVCPTNAIKMWDIH</sequence>
<dbReference type="PROSITE" id="PS00198">
    <property type="entry name" value="4FE4S_FER_1"/>
    <property type="match status" value="3"/>
</dbReference>
<evidence type="ECO:0000313" key="6">
    <source>
        <dbReference type="EMBL" id="ACX72350.1"/>
    </source>
</evidence>
<dbReference type="Gene3D" id="3.30.70.20">
    <property type="match status" value="3"/>
</dbReference>
<keyword evidence="2" id="KW-0479">Metal-binding</keyword>
<dbReference type="PANTHER" id="PTHR43687">
    <property type="entry name" value="ADENYLYLSULFATE REDUCTASE, BETA SUBUNIT"/>
    <property type="match status" value="1"/>
</dbReference>
<evidence type="ECO:0000256" key="3">
    <source>
        <dbReference type="ARBA" id="ARBA00023004"/>
    </source>
</evidence>
<organism evidence="6 7">
    <name type="scientific">Methanocaldococcus vulcanius (strain ATCC 700851 / DSM 12094 / M7)</name>
    <name type="common">Methanococcus vulcanius</name>
    <dbReference type="NCBI Taxonomy" id="579137"/>
    <lineage>
        <taxon>Archaea</taxon>
        <taxon>Methanobacteriati</taxon>
        <taxon>Methanobacteriota</taxon>
        <taxon>Methanomada group</taxon>
        <taxon>Methanococci</taxon>
        <taxon>Methanococcales</taxon>
        <taxon>Methanocaldococcaceae</taxon>
        <taxon>Methanocaldococcus</taxon>
    </lineage>
</organism>
<dbReference type="GO" id="GO:0046872">
    <property type="term" value="F:metal ion binding"/>
    <property type="evidence" value="ECO:0007669"/>
    <property type="project" value="UniProtKB-KW"/>
</dbReference>
<dbReference type="GO" id="GO:0051539">
    <property type="term" value="F:4 iron, 4 sulfur cluster binding"/>
    <property type="evidence" value="ECO:0007669"/>
    <property type="project" value="UniProtKB-KW"/>
</dbReference>
<dbReference type="PANTHER" id="PTHR43687:SF1">
    <property type="entry name" value="FERREDOXIN III"/>
    <property type="match status" value="1"/>
</dbReference>
<dbReference type="GO" id="GO:0016491">
    <property type="term" value="F:oxidoreductase activity"/>
    <property type="evidence" value="ECO:0007669"/>
    <property type="project" value="UniProtKB-ARBA"/>
</dbReference>
<dbReference type="CDD" id="cd10549">
    <property type="entry name" value="MtMvhB_like"/>
    <property type="match status" value="2"/>
</dbReference>
<dbReference type="SUPFAM" id="SSF54862">
    <property type="entry name" value="4Fe-4S ferredoxins"/>
    <property type="match status" value="2"/>
</dbReference>
<evidence type="ECO:0000313" key="7">
    <source>
        <dbReference type="Proteomes" id="UP000002063"/>
    </source>
</evidence>
<dbReference type="STRING" id="579137.Metvu_0491"/>
<keyword evidence="4" id="KW-0411">Iron-sulfur</keyword>
<feature type="domain" description="4Fe-4S ferredoxin-type" evidence="5">
    <location>
        <begin position="217"/>
        <end position="246"/>
    </location>
</feature>
<reference evidence="6" key="1">
    <citation type="submission" date="2009-10" db="EMBL/GenBank/DDBJ databases">
        <title>Complete sequence of chromosome of Methanocaldococcus vulcanius M7.</title>
        <authorList>
            <consortium name="US DOE Joint Genome Institute"/>
            <person name="Lucas S."/>
            <person name="Copeland A."/>
            <person name="Lapidus A."/>
            <person name="Glavina del Rio T."/>
            <person name="Dalin E."/>
            <person name="Tice H."/>
            <person name="Bruce D."/>
            <person name="Goodwin L."/>
            <person name="Pitluck S."/>
            <person name="Lcollab F.I."/>
            <person name="Brettin T."/>
            <person name="Detter J.C."/>
            <person name="Han C."/>
            <person name="Tapia R."/>
            <person name="Kuske C.R."/>
            <person name="Schmutz J."/>
            <person name="Larimer F."/>
            <person name="Land M."/>
            <person name="Hauser L."/>
            <person name="Kyrpides N."/>
            <person name="Ovchinikova G."/>
            <person name="Sieprawska-Lupa M."/>
            <person name="Whitman W.B."/>
            <person name="Woyke T."/>
        </authorList>
    </citation>
    <scope>NUCLEOTIDE SEQUENCE [LARGE SCALE GENOMIC DNA]</scope>
    <source>
        <strain evidence="6">M7</strain>
    </source>
</reference>
<dbReference type="GeneID" id="8512824"/>
<proteinExistence type="predicted"/>
<dbReference type="eggNOG" id="arCOG02179">
    <property type="taxonomic scope" value="Archaea"/>
</dbReference>
<dbReference type="PROSITE" id="PS51379">
    <property type="entry name" value="4FE4S_FER_2"/>
    <property type="match status" value="6"/>
</dbReference>
<dbReference type="Pfam" id="PF14697">
    <property type="entry name" value="Fer4_21"/>
    <property type="match status" value="2"/>
</dbReference>
<dbReference type="KEGG" id="mvu:Metvu_0491"/>
<dbReference type="Proteomes" id="UP000002063">
    <property type="component" value="Chromosome"/>
</dbReference>
<dbReference type="Pfam" id="PF00037">
    <property type="entry name" value="Fer4"/>
    <property type="match status" value="2"/>
</dbReference>
<evidence type="ECO:0000259" key="5">
    <source>
        <dbReference type="PROSITE" id="PS51379"/>
    </source>
</evidence>
<dbReference type="Gene3D" id="3.30.70.3270">
    <property type="match status" value="1"/>
</dbReference>
<feature type="domain" description="4Fe-4S ferredoxin-type" evidence="5">
    <location>
        <begin position="66"/>
        <end position="95"/>
    </location>
</feature>
<dbReference type="AlphaFoldDB" id="C9RFJ8"/>
<dbReference type="EMBL" id="CP001787">
    <property type="protein sequence ID" value="ACX72350.1"/>
    <property type="molecule type" value="Genomic_DNA"/>
</dbReference>
<evidence type="ECO:0000256" key="4">
    <source>
        <dbReference type="ARBA" id="ARBA00023014"/>
    </source>
</evidence>
<feature type="domain" description="4Fe-4S ferredoxin-type" evidence="5">
    <location>
        <begin position="188"/>
        <end position="216"/>
    </location>
</feature>
<dbReference type="InterPro" id="IPR017896">
    <property type="entry name" value="4Fe4S_Fe-S-bd"/>
</dbReference>
<keyword evidence="7" id="KW-1185">Reference proteome</keyword>
<feature type="domain" description="4Fe-4S ferredoxin-type" evidence="5">
    <location>
        <begin position="151"/>
        <end position="180"/>
    </location>
</feature>
<dbReference type="RefSeq" id="WP_015732571.1">
    <property type="nucleotide sequence ID" value="NC_013407.1"/>
</dbReference>
<keyword evidence="3" id="KW-0408">Iron</keyword>
<dbReference type="InterPro" id="IPR050572">
    <property type="entry name" value="Fe-S_Ferredoxin"/>
</dbReference>